<dbReference type="GO" id="GO:0032040">
    <property type="term" value="C:small-subunit processome"/>
    <property type="evidence" value="ECO:0007669"/>
    <property type="project" value="TreeGrafter"/>
</dbReference>
<dbReference type="InterPro" id="IPR055347">
    <property type="entry name" value="UTP6_N"/>
</dbReference>
<organism evidence="6">
    <name type="scientific">Hexamita inflata</name>
    <dbReference type="NCBI Taxonomy" id="28002"/>
    <lineage>
        <taxon>Eukaryota</taxon>
        <taxon>Metamonada</taxon>
        <taxon>Diplomonadida</taxon>
        <taxon>Hexamitidae</taxon>
        <taxon>Hexamitinae</taxon>
        <taxon>Hexamita</taxon>
    </lineage>
</organism>
<evidence type="ECO:0000256" key="3">
    <source>
        <dbReference type="ARBA" id="ARBA00022737"/>
    </source>
</evidence>
<evidence type="ECO:0000313" key="7">
    <source>
        <dbReference type="EMBL" id="CAL6072032.1"/>
    </source>
</evidence>
<keyword evidence="3" id="KW-0677">Repeat</keyword>
<dbReference type="Pfam" id="PF08640">
    <property type="entry name" value="U3_assoc_6"/>
    <property type="match status" value="1"/>
</dbReference>
<evidence type="ECO:0000256" key="2">
    <source>
        <dbReference type="ARBA" id="ARBA00022552"/>
    </source>
</evidence>
<comment type="caution">
    <text evidence="6">The sequence shown here is derived from an EMBL/GenBank/DDBJ whole genome shotgun (WGS) entry which is preliminary data.</text>
</comment>
<reference evidence="6" key="1">
    <citation type="submission" date="2023-06" db="EMBL/GenBank/DDBJ databases">
        <authorList>
            <person name="Kurt Z."/>
        </authorList>
    </citation>
    <scope>NUCLEOTIDE SEQUENCE</scope>
</reference>
<name>A0AA86RQ95_9EUKA</name>
<protein>
    <submittedName>
        <fullName evidence="6">Putative</fullName>
    </submittedName>
</protein>
<accession>A0AA86RQ95</accession>
<evidence type="ECO:0000313" key="8">
    <source>
        <dbReference type="Proteomes" id="UP001642409"/>
    </source>
</evidence>
<dbReference type="InterPro" id="IPR013949">
    <property type="entry name" value="Utp6"/>
</dbReference>
<keyword evidence="2" id="KW-0698">rRNA processing</keyword>
<keyword evidence="8" id="KW-1185">Reference proteome</keyword>
<evidence type="ECO:0000256" key="1">
    <source>
        <dbReference type="ARBA" id="ARBA00004604"/>
    </source>
</evidence>
<dbReference type="GO" id="GO:0030515">
    <property type="term" value="F:snoRNA binding"/>
    <property type="evidence" value="ECO:0007669"/>
    <property type="project" value="InterPro"/>
</dbReference>
<sequence length="361" mass="42705">MKAYTVDYYLEQYIPEYKSYLETNTFTESEIQKITRLREKLERSIQESFAPQLNCYADYLIHLKSTHQLATQRYRQNTNQQELPPEFSISTKNYQRLFKLCVDTHKNNYKAYMFLVNFAIETKQEQLMNTITLTFQRNHPSYYLSWLLRAKIVEQQSSTTDARRIYSQSLQFIKTFSVEENKIHVTQLLNEDEKLIQKLPGDALKLFYNWTIMEINFINQLTKGMDNLDDIEDEGMKQLINGGLVKYVVQKGIEFIIKFDVKGVISNIDLLKEIVQTNQYVIDFVKEIKLIMEQSKLHMDQVIQQALNQLALDFKFNEYTGQPVYYSKTNYVQLFGQIDEGYEINQQLIMNNEGDDDLLGE</sequence>
<keyword evidence="4" id="KW-0539">Nucleus</keyword>
<dbReference type="GO" id="GO:0034388">
    <property type="term" value="C:Pwp2p-containing subcomplex of 90S preribosome"/>
    <property type="evidence" value="ECO:0007669"/>
    <property type="project" value="TreeGrafter"/>
</dbReference>
<evidence type="ECO:0000259" key="5">
    <source>
        <dbReference type="Pfam" id="PF08640"/>
    </source>
</evidence>
<dbReference type="EMBL" id="CAXDID020000293">
    <property type="protein sequence ID" value="CAL6072032.1"/>
    <property type="molecule type" value="Genomic_DNA"/>
</dbReference>
<gene>
    <name evidence="7" type="ORF">HINF_LOCUS55429</name>
    <name evidence="6" type="ORF">HINF_LOCUS63772</name>
</gene>
<dbReference type="Proteomes" id="UP001642409">
    <property type="component" value="Unassembled WGS sequence"/>
</dbReference>
<dbReference type="PANTHER" id="PTHR23271">
    <property type="entry name" value="HEPATOCELLULAR CARCINOMA-ASSOCIATED ANTIGEN 66"/>
    <property type="match status" value="1"/>
</dbReference>
<evidence type="ECO:0000256" key="4">
    <source>
        <dbReference type="ARBA" id="ARBA00023242"/>
    </source>
</evidence>
<comment type="subcellular location">
    <subcellularLocation>
        <location evidence="1">Nucleus</location>
        <location evidence="1">Nucleolus</location>
    </subcellularLocation>
</comment>
<dbReference type="EMBL" id="CATOUU010001172">
    <property type="protein sequence ID" value="CAI9976127.1"/>
    <property type="molecule type" value="Genomic_DNA"/>
</dbReference>
<feature type="domain" description="U3 small nucleolar RNA-associated protein 6 N-terminal" evidence="5">
    <location>
        <begin position="10"/>
        <end position="79"/>
    </location>
</feature>
<reference evidence="7 8" key="2">
    <citation type="submission" date="2024-07" db="EMBL/GenBank/DDBJ databases">
        <authorList>
            <person name="Akdeniz Z."/>
        </authorList>
    </citation>
    <scope>NUCLEOTIDE SEQUENCE [LARGE SCALE GENOMIC DNA]</scope>
</reference>
<evidence type="ECO:0000313" key="6">
    <source>
        <dbReference type="EMBL" id="CAI9976127.1"/>
    </source>
</evidence>
<dbReference type="AlphaFoldDB" id="A0AA86RQ95"/>
<proteinExistence type="predicted"/>
<dbReference type="GO" id="GO:0000462">
    <property type="term" value="P:maturation of SSU-rRNA from tricistronic rRNA transcript (SSU-rRNA, 5.8S rRNA, LSU-rRNA)"/>
    <property type="evidence" value="ECO:0007669"/>
    <property type="project" value="InterPro"/>
</dbReference>
<dbReference type="PANTHER" id="PTHR23271:SF1">
    <property type="entry name" value="U3 SMALL NUCLEOLAR RNA-ASSOCIATED PROTEIN 6 HOMOLOG"/>
    <property type="match status" value="1"/>
</dbReference>